<sequence length="153" mass="17598">MWVYAFGFASRESINRIGDEAWMARSEARCQIAENERFAMENLDRLDPTNREDLNKKADIVVIATDSLEAAINDIAADVPNDAKGQAIVPEWIREYRIYIEDRRDFIEALRTAERRPFFAETEIEGVPVSERIGKFARENDMKTCQPPLDLSV</sequence>
<accession>A0A6J6M899</accession>
<gene>
    <name evidence="1" type="ORF">UFOPK2169_01869</name>
</gene>
<organism evidence="1">
    <name type="scientific">freshwater metagenome</name>
    <dbReference type="NCBI Taxonomy" id="449393"/>
    <lineage>
        <taxon>unclassified sequences</taxon>
        <taxon>metagenomes</taxon>
        <taxon>ecological metagenomes</taxon>
    </lineage>
</organism>
<dbReference type="EMBL" id="CAEZWE010000138">
    <property type="protein sequence ID" value="CAB4669218.1"/>
    <property type="molecule type" value="Genomic_DNA"/>
</dbReference>
<reference evidence="1" key="1">
    <citation type="submission" date="2020-05" db="EMBL/GenBank/DDBJ databases">
        <authorList>
            <person name="Chiriac C."/>
            <person name="Salcher M."/>
            <person name="Ghai R."/>
            <person name="Kavagutti S V."/>
        </authorList>
    </citation>
    <scope>NUCLEOTIDE SEQUENCE</scope>
</reference>
<name>A0A6J6M899_9ZZZZ</name>
<protein>
    <submittedName>
        <fullName evidence="1">Unannotated protein</fullName>
    </submittedName>
</protein>
<evidence type="ECO:0000313" key="1">
    <source>
        <dbReference type="EMBL" id="CAB4669218.1"/>
    </source>
</evidence>
<proteinExistence type="predicted"/>
<dbReference type="AlphaFoldDB" id="A0A6J6M899"/>